<keyword evidence="4 9" id="KW-0812">Transmembrane</keyword>
<reference evidence="10" key="1">
    <citation type="submission" date="2021-10" db="EMBL/GenBank/DDBJ databases">
        <title>Tropical sea cucumber genome reveals ecological adaptation and Cuvierian tubules defense mechanism.</title>
        <authorList>
            <person name="Chen T."/>
        </authorList>
    </citation>
    <scope>NUCLEOTIDE SEQUENCE</scope>
    <source>
        <strain evidence="10">Nanhai2018</strain>
        <tissue evidence="10">Muscle</tissue>
    </source>
</reference>
<keyword evidence="5" id="KW-0256">Endoplasmic reticulum</keyword>
<comment type="caution">
    <text evidence="10">The sequence shown here is derived from an EMBL/GenBank/DDBJ whole genome shotgun (WGS) entry which is preliminary data.</text>
</comment>
<dbReference type="OrthoDB" id="16510at2759"/>
<keyword evidence="6 9" id="KW-1133">Transmembrane helix</keyword>
<evidence type="ECO:0000256" key="5">
    <source>
        <dbReference type="ARBA" id="ARBA00022824"/>
    </source>
</evidence>
<evidence type="ECO:0000256" key="4">
    <source>
        <dbReference type="ARBA" id="ARBA00022692"/>
    </source>
</evidence>
<sequence>MSSDRRLEHPPSSKYRETVIFNELAIRGNMSVLNYSRTFMSAVSGAAAGILGLTGLYGFVFYFITAFCLSRAVVSSMGSASPSLLPFSKPSLVHCILLSTSFLAHTSQADYVGTESWQALEPILYDMPTHLYQWITWRTFYFYMAWFMFIEGGLASCMYRMKKQISSLDERMCDGDGPEYSLRMED</sequence>
<evidence type="ECO:0000256" key="9">
    <source>
        <dbReference type="SAM" id="Phobius"/>
    </source>
</evidence>
<keyword evidence="7 9" id="KW-0472">Membrane</keyword>
<evidence type="ECO:0000256" key="8">
    <source>
        <dbReference type="ARBA" id="ARBA00031072"/>
    </source>
</evidence>
<evidence type="ECO:0000256" key="3">
    <source>
        <dbReference type="ARBA" id="ARBA00020827"/>
    </source>
</evidence>
<feature type="transmembrane region" description="Helical" evidence="9">
    <location>
        <begin position="140"/>
        <end position="159"/>
    </location>
</feature>
<dbReference type="Pfam" id="PF07019">
    <property type="entry name" value="EMC6"/>
    <property type="match status" value="1"/>
</dbReference>
<evidence type="ECO:0000256" key="7">
    <source>
        <dbReference type="ARBA" id="ARBA00023136"/>
    </source>
</evidence>
<protein>
    <recommendedName>
        <fullName evidence="3">ER membrane protein complex subunit 6</fullName>
    </recommendedName>
    <alternativeName>
        <fullName evidence="8">Transmembrane protein 93</fullName>
    </alternativeName>
</protein>
<evidence type="ECO:0000256" key="6">
    <source>
        <dbReference type="ARBA" id="ARBA00022989"/>
    </source>
</evidence>
<keyword evidence="11" id="KW-1185">Reference proteome</keyword>
<name>A0A9Q1C1H8_HOLLE</name>
<dbReference type="Proteomes" id="UP001152320">
    <property type="component" value="Chromosome 9"/>
</dbReference>
<proteinExistence type="inferred from homology"/>
<dbReference type="GO" id="GO:0034975">
    <property type="term" value="P:protein folding in endoplasmic reticulum"/>
    <property type="evidence" value="ECO:0007669"/>
    <property type="project" value="TreeGrafter"/>
</dbReference>
<dbReference type="PANTHER" id="PTHR20994">
    <property type="entry name" value="ER MEMBRANE PROTEIN COMPLEX SUBUNIT 6"/>
    <property type="match status" value="1"/>
</dbReference>
<comment type="subcellular location">
    <subcellularLocation>
        <location evidence="1">Endoplasmic reticulum membrane</location>
        <topology evidence="1">Multi-pass membrane protein</topology>
    </subcellularLocation>
</comment>
<dbReference type="AlphaFoldDB" id="A0A9Q1C1H8"/>
<dbReference type="PANTHER" id="PTHR20994:SF0">
    <property type="entry name" value="ER MEMBRANE PROTEIN COMPLEX SUBUNIT 6"/>
    <property type="match status" value="1"/>
</dbReference>
<evidence type="ECO:0000313" key="11">
    <source>
        <dbReference type="Proteomes" id="UP001152320"/>
    </source>
</evidence>
<dbReference type="InterPro" id="IPR008504">
    <property type="entry name" value="Emc6"/>
</dbReference>
<dbReference type="InterPro" id="IPR029008">
    <property type="entry name" value="EMC6-like"/>
</dbReference>
<feature type="transmembrane region" description="Helical" evidence="9">
    <location>
        <begin position="39"/>
        <end position="64"/>
    </location>
</feature>
<dbReference type="EMBL" id="JAIZAY010000009">
    <property type="protein sequence ID" value="KAJ8036291.1"/>
    <property type="molecule type" value="Genomic_DNA"/>
</dbReference>
<evidence type="ECO:0000256" key="2">
    <source>
        <dbReference type="ARBA" id="ARBA00009436"/>
    </source>
</evidence>
<dbReference type="GO" id="GO:0000045">
    <property type="term" value="P:autophagosome assembly"/>
    <property type="evidence" value="ECO:0007669"/>
    <property type="project" value="TreeGrafter"/>
</dbReference>
<gene>
    <name evidence="10" type="ORF">HOLleu_20221</name>
</gene>
<dbReference type="GO" id="GO:0072546">
    <property type="term" value="C:EMC complex"/>
    <property type="evidence" value="ECO:0007669"/>
    <property type="project" value="InterPro"/>
</dbReference>
<evidence type="ECO:0000256" key="1">
    <source>
        <dbReference type="ARBA" id="ARBA00004477"/>
    </source>
</evidence>
<evidence type="ECO:0000313" key="10">
    <source>
        <dbReference type="EMBL" id="KAJ8036291.1"/>
    </source>
</evidence>
<organism evidence="10 11">
    <name type="scientific">Holothuria leucospilota</name>
    <name type="common">Black long sea cucumber</name>
    <name type="synonym">Mertensiothuria leucospilota</name>
    <dbReference type="NCBI Taxonomy" id="206669"/>
    <lineage>
        <taxon>Eukaryota</taxon>
        <taxon>Metazoa</taxon>
        <taxon>Echinodermata</taxon>
        <taxon>Eleutherozoa</taxon>
        <taxon>Echinozoa</taxon>
        <taxon>Holothuroidea</taxon>
        <taxon>Aspidochirotacea</taxon>
        <taxon>Aspidochirotida</taxon>
        <taxon>Holothuriidae</taxon>
        <taxon>Holothuria</taxon>
    </lineage>
</organism>
<accession>A0A9Q1C1H8</accession>
<comment type="similarity">
    <text evidence="2">Belongs to the EMC6 family.</text>
</comment>